<gene>
    <name evidence="2" type="ORF">ANN_19399</name>
</gene>
<proteinExistence type="predicted"/>
<evidence type="ECO:0000313" key="3">
    <source>
        <dbReference type="Proteomes" id="UP001148838"/>
    </source>
</evidence>
<sequence>MEIEDDSAVPNPLSVREIVKKLRETGFLADKKSQLLSKVLTEESLDNSGARLENVPENLSCLVQEIGVSMPHVTPHPLTQWGPPTALSSYRQGDQAAQDPLQGVEAPLEVFLRNESLERYCGRLGTQERLRSGRPLPQADEDMRLDLNIVDQQSDYPMGHHGSPVHGLVYGDNEKDSLGIHFWASRGSTTLEVEFGTEPPTRLTITRIRDKFEVDETVQDVLKMRCGRKRSSADNESVYAVMQAFAQSPNKSMRILQAQKWKPYIPRLVHTLNEDDPEMDRTKRKCCGVPASISRLNPSRLLSMESSKGHSVRHKTTNTGGTESSD</sequence>
<comment type="caution">
    <text evidence="2">The sequence shown here is derived from an EMBL/GenBank/DDBJ whole genome shotgun (WGS) entry which is preliminary data.</text>
</comment>
<feature type="region of interest" description="Disordered" evidence="1">
    <location>
        <begin position="300"/>
        <end position="326"/>
    </location>
</feature>
<evidence type="ECO:0000256" key="1">
    <source>
        <dbReference type="SAM" id="MobiDB-lite"/>
    </source>
</evidence>
<protein>
    <recommendedName>
        <fullName evidence="4">SAP domain-containing protein</fullName>
    </recommendedName>
</protein>
<reference evidence="2 3" key="1">
    <citation type="journal article" date="2022" name="Allergy">
        <title>Genome assembly and annotation of Periplaneta americana reveal a comprehensive cockroach allergen profile.</title>
        <authorList>
            <person name="Wang L."/>
            <person name="Xiong Q."/>
            <person name="Saelim N."/>
            <person name="Wang L."/>
            <person name="Nong W."/>
            <person name="Wan A.T."/>
            <person name="Shi M."/>
            <person name="Liu X."/>
            <person name="Cao Q."/>
            <person name="Hui J.H.L."/>
            <person name="Sookrung N."/>
            <person name="Leung T.F."/>
            <person name="Tungtrongchitr A."/>
            <person name="Tsui S.K.W."/>
        </authorList>
    </citation>
    <scope>NUCLEOTIDE SEQUENCE [LARGE SCALE GENOMIC DNA]</scope>
    <source>
        <strain evidence="2">PWHHKU_190912</strain>
    </source>
</reference>
<dbReference type="Proteomes" id="UP001148838">
    <property type="component" value="Unassembled WGS sequence"/>
</dbReference>
<evidence type="ECO:0000313" key="2">
    <source>
        <dbReference type="EMBL" id="KAJ4430808.1"/>
    </source>
</evidence>
<keyword evidence="3" id="KW-1185">Reference proteome</keyword>
<evidence type="ECO:0008006" key="4">
    <source>
        <dbReference type="Google" id="ProtNLM"/>
    </source>
</evidence>
<organism evidence="2 3">
    <name type="scientific">Periplaneta americana</name>
    <name type="common">American cockroach</name>
    <name type="synonym">Blatta americana</name>
    <dbReference type="NCBI Taxonomy" id="6978"/>
    <lineage>
        <taxon>Eukaryota</taxon>
        <taxon>Metazoa</taxon>
        <taxon>Ecdysozoa</taxon>
        <taxon>Arthropoda</taxon>
        <taxon>Hexapoda</taxon>
        <taxon>Insecta</taxon>
        <taxon>Pterygota</taxon>
        <taxon>Neoptera</taxon>
        <taxon>Polyneoptera</taxon>
        <taxon>Dictyoptera</taxon>
        <taxon>Blattodea</taxon>
        <taxon>Blattoidea</taxon>
        <taxon>Blattidae</taxon>
        <taxon>Blattinae</taxon>
        <taxon>Periplaneta</taxon>
    </lineage>
</organism>
<dbReference type="EMBL" id="JAJSOF020000031">
    <property type="protein sequence ID" value="KAJ4430808.1"/>
    <property type="molecule type" value="Genomic_DNA"/>
</dbReference>
<name>A0ABQ8SA53_PERAM</name>
<feature type="compositionally biased region" description="Polar residues" evidence="1">
    <location>
        <begin position="317"/>
        <end position="326"/>
    </location>
</feature>
<accession>A0ABQ8SA53</accession>